<comment type="similarity">
    <text evidence="5">Belongs to the aromatic-ring hydroxylase family. TetX subfamily.</text>
</comment>
<dbReference type="InterPro" id="IPR002938">
    <property type="entry name" value="FAD-bd"/>
</dbReference>
<keyword evidence="1 5" id="KW-0285">Flavoprotein</keyword>
<evidence type="ECO:0000256" key="5">
    <source>
        <dbReference type="HAMAP-Rule" id="MF_00845"/>
    </source>
</evidence>
<comment type="caution">
    <text evidence="7">The sequence shown here is derived from an EMBL/GenBank/DDBJ whole genome shotgun (WGS) entry which is preliminary data.</text>
</comment>
<evidence type="ECO:0000256" key="4">
    <source>
        <dbReference type="ARBA" id="ARBA00023033"/>
    </source>
</evidence>
<evidence type="ECO:0000256" key="3">
    <source>
        <dbReference type="ARBA" id="ARBA00023002"/>
    </source>
</evidence>
<comment type="function">
    <text evidence="5">An FAD-requiring monooxygenase active on some tetracycline antibiotic derivatives, which leads to their inactivation. Hydroxylates carbon 11a of tetracycline and some analogs.</text>
</comment>
<feature type="binding site" evidence="5">
    <location>
        <position position="47"/>
    </location>
    <ligand>
        <name>FAD</name>
        <dbReference type="ChEBI" id="CHEBI:57692"/>
    </ligand>
</feature>
<feature type="domain" description="FAD-binding" evidence="6">
    <location>
        <begin position="4"/>
        <end position="189"/>
    </location>
</feature>
<comment type="subunit">
    <text evidence="5">Monomer.</text>
</comment>
<evidence type="ECO:0000259" key="6">
    <source>
        <dbReference type="Pfam" id="PF01494"/>
    </source>
</evidence>
<comment type="cofactor">
    <cofactor evidence="5">
        <name>FAD</name>
        <dbReference type="ChEBI" id="CHEBI:57692"/>
    </cofactor>
</comment>
<accession>A0ABW4GZ04</accession>
<keyword evidence="4 5" id="KW-0503">Monooxygenase</keyword>
<dbReference type="EMBL" id="JBHUCM010000078">
    <property type="protein sequence ID" value="MFD1547564.1"/>
    <property type="molecule type" value="Genomic_DNA"/>
</dbReference>
<evidence type="ECO:0000313" key="7">
    <source>
        <dbReference type="EMBL" id="MFD1547564.1"/>
    </source>
</evidence>
<dbReference type="Proteomes" id="UP001597097">
    <property type="component" value="Unassembled WGS sequence"/>
</dbReference>
<feature type="binding site" evidence="5">
    <location>
        <position position="299"/>
    </location>
    <ligand>
        <name>FAD</name>
        <dbReference type="ChEBI" id="CHEBI:57692"/>
    </ligand>
</feature>
<evidence type="ECO:0000256" key="2">
    <source>
        <dbReference type="ARBA" id="ARBA00022827"/>
    </source>
</evidence>
<keyword evidence="8" id="KW-1185">Reference proteome</keyword>
<dbReference type="EC" id="1.14.13.-" evidence="5"/>
<dbReference type="InterPro" id="IPR043683">
    <property type="entry name" value="TetX_monooxygenase"/>
</dbReference>
<gene>
    <name evidence="7" type="ORF">ACFSJ0_61780</name>
</gene>
<comment type="subcellular location">
    <subcellularLocation>
        <location evidence="5">Cytoplasm</location>
    </subcellularLocation>
</comment>
<keyword evidence="5" id="KW-0547">Nucleotide-binding</keyword>
<reference evidence="8" key="1">
    <citation type="journal article" date="2019" name="Int. J. Syst. Evol. Microbiol.">
        <title>The Global Catalogue of Microorganisms (GCM) 10K type strain sequencing project: providing services to taxonomists for standard genome sequencing and annotation.</title>
        <authorList>
            <consortium name="The Broad Institute Genomics Platform"/>
            <consortium name="The Broad Institute Genome Sequencing Center for Infectious Disease"/>
            <person name="Wu L."/>
            <person name="Ma J."/>
        </authorList>
    </citation>
    <scope>NUCLEOTIDE SEQUENCE [LARGE SCALE GENOMIC DNA]</scope>
    <source>
        <strain evidence="8">CGMCC 1.15399</strain>
    </source>
</reference>
<dbReference type="Pfam" id="PF01494">
    <property type="entry name" value="FAD_binding_3"/>
    <property type="match status" value="2"/>
</dbReference>
<feature type="binding site" evidence="5">
    <location>
        <position position="104"/>
    </location>
    <ligand>
        <name>FAD</name>
        <dbReference type="ChEBI" id="CHEBI:57692"/>
    </ligand>
</feature>
<comment type="domain">
    <text evidence="5">Consists of an N-terminal FAD-binding domain with a Rossman fold and a C-terminal substrate-binding domain.</text>
</comment>
<keyword evidence="2 5" id="KW-0274">FAD</keyword>
<feature type="binding site" evidence="5">
    <location>
        <position position="40"/>
    </location>
    <ligand>
        <name>NADPH</name>
        <dbReference type="ChEBI" id="CHEBI:57783"/>
    </ligand>
</feature>
<feature type="domain" description="FAD-binding" evidence="6">
    <location>
        <begin position="296"/>
        <end position="346"/>
    </location>
</feature>
<dbReference type="PANTHER" id="PTHR46972:SF1">
    <property type="entry name" value="FAD DEPENDENT OXIDOREDUCTASE DOMAIN-CONTAINING PROTEIN"/>
    <property type="match status" value="1"/>
</dbReference>
<protein>
    <recommendedName>
        <fullName evidence="5">Flavin-dependent monooxygenase</fullName>
    </recommendedName>
    <alternativeName>
        <fullName evidence="5">TetX monooxygenase</fullName>
        <shortName evidence="5">TetX</shortName>
        <ecNumber evidence="5">1.14.13.-</ecNumber>
    </alternativeName>
</protein>
<keyword evidence="5" id="KW-0521">NADP</keyword>
<keyword evidence="5" id="KW-0963">Cytoplasm</keyword>
<dbReference type="PANTHER" id="PTHR46972">
    <property type="entry name" value="MONOOXYGENASE ASQM-RELATED"/>
    <property type="match status" value="1"/>
</dbReference>
<name>A0ABW4GZ04_9ACTN</name>
<dbReference type="HAMAP" id="MF_00845">
    <property type="entry name" value="TetX_monooxygenase"/>
    <property type="match status" value="1"/>
</dbReference>
<sequence>MPVRIAIVGAGPGGLMCARVLQGHGIDVTVYDADASVEARDAGGTLDLHADTGQIALEDAGLFEEFMKLARLEGQAKSRLDQHGTVLDAFVPDQDDTAAPEIDRGQLRAMLAEHVRPGTVRWGHKLVTATPLGDGGHCLEFGNGVTAEVDLVIGADGAWSRVRPLLSDATPDYTGVSFLDVRFEDVEERHPQIAKLVGDGHMFAMDGDGRAIIGQRNSNGQIRAYLAMRTSLDWHGEAGVDLDDPDAVRRFLLKEFSGWAEEMLPFLTDADGGYLNRPIYALPAPLTWARTPGATLLGDAAHLMAPLGGYGVNLAMLDGAELAHAIAEEATLDEALTRYEAIMLPRSGQHAVAANGGLDGFFATDDFPDHEAEHQMYRETAADYRRGQSRTTPAT</sequence>
<organism evidence="7 8">
    <name type="scientific">Nonomuraea guangzhouensis</name>
    <dbReference type="NCBI Taxonomy" id="1291555"/>
    <lineage>
        <taxon>Bacteria</taxon>
        <taxon>Bacillati</taxon>
        <taxon>Actinomycetota</taxon>
        <taxon>Actinomycetes</taxon>
        <taxon>Streptosporangiales</taxon>
        <taxon>Streptosporangiaceae</taxon>
        <taxon>Nonomuraea</taxon>
    </lineage>
</organism>
<evidence type="ECO:0000313" key="8">
    <source>
        <dbReference type="Proteomes" id="UP001597097"/>
    </source>
</evidence>
<evidence type="ECO:0000256" key="1">
    <source>
        <dbReference type="ARBA" id="ARBA00022630"/>
    </source>
</evidence>
<dbReference type="RefSeq" id="WP_219537061.1">
    <property type="nucleotide sequence ID" value="NZ_JAHKRM010000034.1"/>
</dbReference>
<keyword evidence="3 5" id="KW-0560">Oxidoreductase</keyword>
<proteinExistence type="inferred from homology"/>
<comment type="catalytic activity">
    <reaction evidence="5">
        <text>a tetracycline + NADPH + O2 + H(+) = an 11a-hydroxytetracycline + NADP(+) + H2O</text>
        <dbReference type="Rhea" id="RHEA:61444"/>
        <dbReference type="ChEBI" id="CHEBI:15377"/>
        <dbReference type="ChEBI" id="CHEBI:15378"/>
        <dbReference type="ChEBI" id="CHEBI:15379"/>
        <dbReference type="ChEBI" id="CHEBI:57783"/>
        <dbReference type="ChEBI" id="CHEBI:58349"/>
        <dbReference type="ChEBI" id="CHEBI:144644"/>
        <dbReference type="ChEBI" id="CHEBI:144645"/>
    </reaction>
</comment>